<evidence type="ECO:0000313" key="2">
    <source>
        <dbReference type="Proteomes" id="UP000245461"/>
    </source>
</evidence>
<comment type="caution">
    <text evidence="1">The sequence shown here is derived from an EMBL/GenBank/DDBJ whole genome shotgun (WGS) entry which is preliminary data.</text>
</comment>
<dbReference type="RefSeq" id="WP_109905734.1">
    <property type="nucleotide sequence ID" value="NZ_QGLE01000005.1"/>
</dbReference>
<protein>
    <submittedName>
        <fullName evidence="1">DUF721 domain-containing protein</fullName>
    </submittedName>
</protein>
<sequence>MAQATKTFEPSAKRRFRTEPASATLSTLLRSAAGKRGFAAAEIVTHWPLIVGERLADCTLPERLRFERGGNDGGILEIRVDGPLALEIQHLEPQIIDKVNSFCGFRAAARLKITRGRVPARKQPPAPLPPVPAAEKAEIDRLVATIENDNLREALARLGKTMRARALRDGRR</sequence>
<gene>
    <name evidence="1" type="ORF">DKG74_11250</name>
</gene>
<dbReference type="InterPro" id="IPR007922">
    <property type="entry name" value="DciA-like"/>
</dbReference>
<organism evidence="1 2">
    <name type="scientific">Zavarzinia aquatilis</name>
    <dbReference type="NCBI Taxonomy" id="2211142"/>
    <lineage>
        <taxon>Bacteria</taxon>
        <taxon>Pseudomonadati</taxon>
        <taxon>Pseudomonadota</taxon>
        <taxon>Alphaproteobacteria</taxon>
        <taxon>Rhodospirillales</taxon>
        <taxon>Zavarziniaceae</taxon>
        <taxon>Zavarzinia</taxon>
    </lineage>
</organism>
<dbReference type="Pfam" id="PF05258">
    <property type="entry name" value="DciA"/>
    <property type="match status" value="1"/>
</dbReference>
<dbReference type="EMBL" id="QGLE01000005">
    <property type="protein sequence ID" value="PWR22977.1"/>
    <property type="molecule type" value="Genomic_DNA"/>
</dbReference>
<accession>A0A317E7E4</accession>
<keyword evidence="2" id="KW-1185">Reference proteome</keyword>
<reference evidence="1 2" key="1">
    <citation type="submission" date="2018-05" db="EMBL/GenBank/DDBJ databases">
        <title>Zavarzinia sp. HR-AS.</title>
        <authorList>
            <person name="Lee Y."/>
            <person name="Jeon C.O."/>
        </authorList>
    </citation>
    <scope>NUCLEOTIDE SEQUENCE [LARGE SCALE GENOMIC DNA]</scope>
    <source>
        <strain evidence="1 2">HR-AS</strain>
    </source>
</reference>
<dbReference type="Proteomes" id="UP000245461">
    <property type="component" value="Unassembled WGS sequence"/>
</dbReference>
<dbReference type="PIRSF" id="PIRSF032064">
    <property type="entry name" value="UCP032064"/>
    <property type="match status" value="1"/>
</dbReference>
<evidence type="ECO:0000313" key="1">
    <source>
        <dbReference type="EMBL" id="PWR22977.1"/>
    </source>
</evidence>
<proteinExistence type="predicted"/>
<name>A0A317E7E4_9PROT</name>
<dbReference type="AlphaFoldDB" id="A0A317E7E4"/>
<dbReference type="InterPro" id="IPR010593">
    <property type="entry name" value="DUF1159"/>
</dbReference>
<dbReference type="OrthoDB" id="7160947at2"/>